<sequence length="330" mass="33479">MVLDLNLLAAQSGTYDGTLTGVDTITPAFQLTAVTIASSPISAQNGKLSNLSGDITALSGTTFTTLLPGTIPTSGGIGSSYLQSTTNAPITVATNSSTIFQGVANLADLAAGSLINFDAAIQSDGTLLATRVTAYDLPAQNLATGAITNITPTPPAGASPLFGLDLLEQQGSYLSANPIGPPVFTLNNATFQTAPQITNVSSLPFTASFSLASLIPGQEVAVSTATFSTAPGVFTPARTVTLVPQTIDGSIVSISSTGNFTVYTLALSSLDPIPIEGGPSFVTAYVAPDALLLNTSSPALNSPLRCTGLLFNDNGTLRMDCKQVNDGVTP</sequence>
<dbReference type="AlphaFoldDB" id="A0A7W8E9G1"/>
<organism evidence="2 3">
    <name type="scientific">Granulicella mallensis</name>
    <dbReference type="NCBI Taxonomy" id="940614"/>
    <lineage>
        <taxon>Bacteria</taxon>
        <taxon>Pseudomonadati</taxon>
        <taxon>Acidobacteriota</taxon>
        <taxon>Terriglobia</taxon>
        <taxon>Terriglobales</taxon>
        <taxon>Acidobacteriaceae</taxon>
        <taxon>Granulicella</taxon>
    </lineage>
</organism>
<evidence type="ECO:0000313" key="2">
    <source>
        <dbReference type="EMBL" id="MBB5063661.1"/>
    </source>
</evidence>
<evidence type="ECO:0000259" key="1">
    <source>
        <dbReference type="Pfam" id="PF18914"/>
    </source>
</evidence>
<accession>A0A7W8E9G1</accession>
<dbReference type="EMBL" id="JACHIO010000007">
    <property type="protein sequence ID" value="MBB5063661.1"/>
    <property type="molecule type" value="Genomic_DNA"/>
</dbReference>
<dbReference type="InterPro" id="IPR043724">
    <property type="entry name" value="DUF5666"/>
</dbReference>
<proteinExistence type="predicted"/>
<comment type="caution">
    <text evidence="2">The sequence shown here is derived from an EMBL/GenBank/DDBJ whole genome shotgun (WGS) entry which is preliminary data.</text>
</comment>
<dbReference type="RefSeq" id="WP_184255007.1">
    <property type="nucleotide sequence ID" value="NZ_JACHIO010000007.1"/>
</dbReference>
<dbReference type="Pfam" id="PF18914">
    <property type="entry name" value="DUF5666"/>
    <property type="match status" value="1"/>
</dbReference>
<evidence type="ECO:0000313" key="3">
    <source>
        <dbReference type="Proteomes" id="UP000584867"/>
    </source>
</evidence>
<protein>
    <recommendedName>
        <fullName evidence="1">DUF5666 domain-containing protein</fullName>
    </recommendedName>
</protein>
<feature type="domain" description="DUF5666" evidence="1">
    <location>
        <begin position="53"/>
        <end position="132"/>
    </location>
</feature>
<reference evidence="2 3" key="1">
    <citation type="submission" date="2020-08" db="EMBL/GenBank/DDBJ databases">
        <title>Genomic Encyclopedia of Type Strains, Phase IV (KMG-V): Genome sequencing to study the core and pangenomes of soil and plant-associated prokaryotes.</title>
        <authorList>
            <person name="Whitman W."/>
        </authorList>
    </citation>
    <scope>NUCLEOTIDE SEQUENCE [LARGE SCALE GENOMIC DNA]</scope>
    <source>
        <strain evidence="2 3">X5P3</strain>
    </source>
</reference>
<name>A0A7W8E9G1_9BACT</name>
<gene>
    <name evidence="2" type="ORF">HDF15_002006</name>
</gene>
<dbReference type="Proteomes" id="UP000584867">
    <property type="component" value="Unassembled WGS sequence"/>
</dbReference>